<keyword evidence="9" id="KW-0812">Transmembrane</keyword>
<dbReference type="EMBL" id="BMSV01000004">
    <property type="protein sequence ID" value="GGQ06457.1"/>
    <property type="molecule type" value="Genomic_DNA"/>
</dbReference>
<gene>
    <name evidence="11" type="ORF">GCM10010249_26370</name>
</gene>
<keyword evidence="9" id="KW-1133">Transmembrane helix</keyword>
<dbReference type="GO" id="GO:0046983">
    <property type="term" value="F:protein dimerization activity"/>
    <property type="evidence" value="ECO:0007669"/>
    <property type="project" value="InterPro"/>
</dbReference>
<feature type="transmembrane region" description="Helical" evidence="9">
    <location>
        <begin position="61"/>
        <end position="80"/>
    </location>
</feature>
<evidence type="ECO:0000256" key="8">
    <source>
        <dbReference type="ARBA" id="ARBA00023012"/>
    </source>
</evidence>
<dbReference type="GO" id="GO:0005524">
    <property type="term" value="F:ATP binding"/>
    <property type="evidence" value="ECO:0007669"/>
    <property type="project" value="UniProtKB-KW"/>
</dbReference>
<keyword evidence="12" id="KW-1185">Reference proteome</keyword>
<evidence type="ECO:0000313" key="12">
    <source>
        <dbReference type="Proteomes" id="UP000654123"/>
    </source>
</evidence>
<keyword evidence="4" id="KW-0808">Transferase</keyword>
<organism evidence="11 12">
    <name type="scientific">Streptomyces roseolilacinus</name>
    <dbReference type="NCBI Taxonomy" id="66904"/>
    <lineage>
        <taxon>Bacteria</taxon>
        <taxon>Bacillati</taxon>
        <taxon>Actinomycetota</taxon>
        <taxon>Actinomycetes</taxon>
        <taxon>Kitasatosporales</taxon>
        <taxon>Streptomycetaceae</taxon>
        <taxon>Streptomyces</taxon>
    </lineage>
</organism>
<dbReference type="Gene3D" id="1.20.5.1930">
    <property type="match status" value="1"/>
</dbReference>
<dbReference type="PANTHER" id="PTHR24421:SF10">
    <property type="entry name" value="NITRATE_NITRITE SENSOR PROTEIN NARQ"/>
    <property type="match status" value="1"/>
</dbReference>
<evidence type="ECO:0000259" key="10">
    <source>
        <dbReference type="SMART" id="SM00387"/>
    </source>
</evidence>
<dbReference type="GO" id="GO:0000155">
    <property type="term" value="F:phosphorelay sensor kinase activity"/>
    <property type="evidence" value="ECO:0007669"/>
    <property type="project" value="InterPro"/>
</dbReference>
<dbReference type="Pfam" id="PF23539">
    <property type="entry name" value="DUF7134"/>
    <property type="match status" value="1"/>
</dbReference>
<dbReference type="InterPro" id="IPR003594">
    <property type="entry name" value="HATPase_dom"/>
</dbReference>
<proteinExistence type="predicted"/>
<feature type="transmembrane region" description="Helical" evidence="9">
    <location>
        <begin position="128"/>
        <end position="147"/>
    </location>
</feature>
<evidence type="ECO:0000313" key="11">
    <source>
        <dbReference type="EMBL" id="GGQ06457.1"/>
    </source>
</evidence>
<comment type="catalytic activity">
    <reaction evidence="1">
        <text>ATP + protein L-histidine = ADP + protein N-phospho-L-histidine.</text>
        <dbReference type="EC" id="2.7.13.3"/>
    </reaction>
</comment>
<feature type="transmembrane region" description="Helical" evidence="9">
    <location>
        <begin position="87"/>
        <end position="108"/>
    </location>
</feature>
<feature type="transmembrane region" description="Helical" evidence="9">
    <location>
        <begin position="31"/>
        <end position="49"/>
    </location>
</feature>
<dbReference type="Pfam" id="PF07730">
    <property type="entry name" value="HisKA_3"/>
    <property type="match status" value="1"/>
</dbReference>
<accession>A0A918AZG3</accession>
<evidence type="ECO:0000256" key="3">
    <source>
        <dbReference type="ARBA" id="ARBA00022553"/>
    </source>
</evidence>
<dbReference type="Proteomes" id="UP000654123">
    <property type="component" value="Unassembled WGS sequence"/>
</dbReference>
<feature type="transmembrane region" description="Helical" evidence="9">
    <location>
        <begin position="154"/>
        <end position="172"/>
    </location>
</feature>
<reference evidence="11" key="2">
    <citation type="submission" date="2020-09" db="EMBL/GenBank/DDBJ databases">
        <authorList>
            <person name="Sun Q."/>
            <person name="Ohkuma M."/>
        </authorList>
    </citation>
    <scope>NUCLEOTIDE SEQUENCE</scope>
    <source>
        <strain evidence="11">JCM 4335</strain>
    </source>
</reference>
<dbReference type="InterPro" id="IPR011712">
    <property type="entry name" value="Sig_transdc_His_kin_sub3_dim/P"/>
</dbReference>
<evidence type="ECO:0000256" key="6">
    <source>
        <dbReference type="ARBA" id="ARBA00022777"/>
    </source>
</evidence>
<dbReference type="InterPro" id="IPR050482">
    <property type="entry name" value="Sensor_HK_TwoCompSys"/>
</dbReference>
<name>A0A918AZG3_9ACTN</name>
<keyword evidence="8" id="KW-0902">Two-component regulatory system</keyword>
<evidence type="ECO:0000256" key="7">
    <source>
        <dbReference type="ARBA" id="ARBA00022840"/>
    </source>
</evidence>
<dbReference type="InterPro" id="IPR055558">
    <property type="entry name" value="DUF7134"/>
</dbReference>
<keyword evidence="9" id="KW-0472">Membrane</keyword>
<dbReference type="EC" id="2.7.13.3" evidence="2"/>
<dbReference type="SUPFAM" id="SSF55874">
    <property type="entry name" value="ATPase domain of HSP90 chaperone/DNA topoisomerase II/histidine kinase"/>
    <property type="match status" value="1"/>
</dbReference>
<dbReference type="InterPro" id="IPR036890">
    <property type="entry name" value="HATPase_C_sf"/>
</dbReference>
<sequence>MEQRAGEVGVLTARVQAALHRVRALDRRRPLLWDALLTGFFVVAALTDARGGWRNITANPHVPVGLVLLLSLMLSVPLLWRRRRPLAVLAVMAPAALVSQWTGALLQAELVQHVVVFNIALRLPLRRLWWAAALLVPPLVVGSVRFPRAGWDQLVVTPLWAFSLVALGALVVRTRQEYTASLVERARQLEVERDQQARLAAAAERARIAREMHDIIGHNLSVITGLADGGRYAAVKSPERAAQALDGIASTSRQALTELRRLLGVLRDEPADGGAGAEPPELSPQPALADLDQLLDGVRAAGLPVRFTVRGEASPLPPGRQLTVYRVVQEALTNTLKHAGPGATATVEVSYDDGVAVRVTDTGSGGAGPGGAAAGGGPGRVRGRGLTGMRERAALYDGVLEAGPLPAPAGGWRVHLRLPKDPVT</sequence>
<keyword evidence="3" id="KW-0597">Phosphoprotein</keyword>
<dbReference type="SMART" id="SM00387">
    <property type="entry name" value="HATPase_c"/>
    <property type="match status" value="1"/>
</dbReference>
<dbReference type="CDD" id="cd16917">
    <property type="entry name" value="HATPase_UhpB-NarQ-NarX-like"/>
    <property type="match status" value="1"/>
</dbReference>
<dbReference type="Pfam" id="PF02518">
    <property type="entry name" value="HATPase_c"/>
    <property type="match status" value="1"/>
</dbReference>
<evidence type="ECO:0000256" key="5">
    <source>
        <dbReference type="ARBA" id="ARBA00022741"/>
    </source>
</evidence>
<evidence type="ECO:0000256" key="4">
    <source>
        <dbReference type="ARBA" id="ARBA00022679"/>
    </source>
</evidence>
<reference evidence="11" key="1">
    <citation type="journal article" date="2014" name="Int. J. Syst. Evol. Microbiol.">
        <title>Complete genome sequence of Corynebacterium casei LMG S-19264T (=DSM 44701T), isolated from a smear-ripened cheese.</title>
        <authorList>
            <consortium name="US DOE Joint Genome Institute (JGI-PGF)"/>
            <person name="Walter F."/>
            <person name="Albersmeier A."/>
            <person name="Kalinowski J."/>
            <person name="Ruckert C."/>
        </authorList>
    </citation>
    <scope>NUCLEOTIDE SEQUENCE</scope>
    <source>
        <strain evidence="11">JCM 4335</strain>
    </source>
</reference>
<dbReference type="AlphaFoldDB" id="A0A918AZG3"/>
<keyword evidence="6 11" id="KW-0418">Kinase</keyword>
<evidence type="ECO:0000256" key="9">
    <source>
        <dbReference type="SAM" id="Phobius"/>
    </source>
</evidence>
<dbReference type="Gene3D" id="3.30.565.10">
    <property type="entry name" value="Histidine kinase-like ATPase, C-terminal domain"/>
    <property type="match status" value="1"/>
</dbReference>
<keyword evidence="5" id="KW-0547">Nucleotide-binding</keyword>
<evidence type="ECO:0000256" key="2">
    <source>
        <dbReference type="ARBA" id="ARBA00012438"/>
    </source>
</evidence>
<comment type="caution">
    <text evidence="11">The sequence shown here is derived from an EMBL/GenBank/DDBJ whole genome shotgun (WGS) entry which is preliminary data.</text>
</comment>
<dbReference type="PANTHER" id="PTHR24421">
    <property type="entry name" value="NITRATE/NITRITE SENSOR PROTEIN NARX-RELATED"/>
    <property type="match status" value="1"/>
</dbReference>
<evidence type="ECO:0000256" key="1">
    <source>
        <dbReference type="ARBA" id="ARBA00000085"/>
    </source>
</evidence>
<protein>
    <recommendedName>
        <fullName evidence="2">histidine kinase</fullName>
        <ecNumber evidence="2">2.7.13.3</ecNumber>
    </recommendedName>
</protein>
<dbReference type="GO" id="GO:0016020">
    <property type="term" value="C:membrane"/>
    <property type="evidence" value="ECO:0007669"/>
    <property type="project" value="InterPro"/>
</dbReference>
<keyword evidence="7" id="KW-0067">ATP-binding</keyword>
<feature type="domain" description="Histidine kinase/HSP90-like ATPase" evidence="10">
    <location>
        <begin position="319"/>
        <end position="422"/>
    </location>
</feature>